<dbReference type="SMART" id="SM00811">
    <property type="entry name" value="Alpha_kinase"/>
    <property type="match status" value="1"/>
</dbReference>
<feature type="region of interest" description="Disordered" evidence="4">
    <location>
        <begin position="715"/>
        <end position="757"/>
    </location>
</feature>
<evidence type="ECO:0000313" key="7">
    <source>
        <dbReference type="Proteomes" id="UP000694569"/>
    </source>
</evidence>
<feature type="region of interest" description="Disordered" evidence="4">
    <location>
        <begin position="20"/>
        <end position="40"/>
    </location>
</feature>
<dbReference type="Pfam" id="PF02816">
    <property type="entry name" value="Alpha_kinase"/>
    <property type="match status" value="1"/>
</dbReference>
<evidence type="ECO:0000256" key="3">
    <source>
        <dbReference type="ARBA" id="ARBA00022777"/>
    </source>
</evidence>
<dbReference type="GO" id="GO:0048029">
    <property type="term" value="F:monosaccharide binding"/>
    <property type="evidence" value="ECO:0007669"/>
    <property type="project" value="TreeGrafter"/>
</dbReference>
<dbReference type="PANTHER" id="PTHR46747:SF1">
    <property type="entry name" value="ALPHA-PROTEIN KINASE 1"/>
    <property type="match status" value="1"/>
</dbReference>
<dbReference type="GO" id="GO:0045087">
    <property type="term" value="P:innate immune response"/>
    <property type="evidence" value="ECO:0007669"/>
    <property type="project" value="TreeGrafter"/>
</dbReference>
<proteinExistence type="predicted"/>
<dbReference type="Gene3D" id="3.30.200.20">
    <property type="entry name" value="Phosphorylase Kinase, domain 1"/>
    <property type="match status" value="1"/>
</dbReference>
<dbReference type="AlphaFoldDB" id="A0A8C5LYP3"/>
<feature type="compositionally biased region" description="Polar residues" evidence="4">
    <location>
        <begin position="731"/>
        <end position="751"/>
    </location>
</feature>
<dbReference type="InterPro" id="IPR011009">
    <property type="entry name" value="Kinase-like_dom_sf"/>
</dbReference>
<reference evidence="6" key="2">
    <citation type="submission" date="2025-09" db="UniProtKB">
        <authorList>
            <consortium name="Ensembl"/>
        </authorList>
    </citation>
    <scope>IDENTIFICATION</scope>
</reference>
<feature type="compositionally biased region" description="Polar residues" evidence="4">
    <location>
        <begin position="628"/>
        <end position="639"/>
    </location>
</feature>
<keyword evidence="1" id="KW-0723">Serine/threonine-protein kinase</keyword>
<dbReference type="GeneTree" id="ENSGT00940000159753"/>
<dbReference type="GO" id="GO:0005524">
    <property type="term" value="F:ATP binding"/>
    <property type="evidence" value="ECO:0007669"/>
    <property type="project" value="InterPro"/>
</dbReference>
<dbReference type="PANTHER" id="PTHR46747">
    <property type="entry name" value="ALPHA-PROTEIN KINASE 1"/>
    <property type="match status" value="1"/>
</dbReference>
<gene>
    <name evidence="6" type="primary">ALPK1</name>
</gene>
<feature type="domain" description="Alpha-type protein kinase" evidence="5">
    <location>
        <begin position="914"/>
        <end position="1145"/>
    </location>
</feature>
<name>A0A8C5LYP3_9ANUR</name>
<feature type="compositionally biased region" description="Basic and acidic residues" evidence="4">
    <location>
        <begin position="26"/>
        <end position="40"/>
    </location>
</feature>
<dbReference type="SUPFAM" id="SSF56112">
    <property type="entry name" value="Protein kinase-like (PK-like)"/>
    <property type="match status" value="1"/>
</dbReference>
<dbReference type="GO" id="GO:0002753">
    <property type="term" value="P:cytoplasmic pattern recognition receptor signaling pathway"/>
    <property type="evidence" value="ECO:0007669"/>
    <property type="project" value="TreeGrafter"/>
</dbReference>
<sequence length="1150" mass="129121">MNNQEVVAVLEECKQKLESLASEVSKPSEEEKNDHQRCKDSLPEDLTNLIQEAKEMKWPFVPERWQYKQAISPEDKTNLQDIINPRLHDLLVYLKASITVADSATAAAVVFLIDRFLYWADASTRLLRVAKALHELWPHTPLAPQVVIRQARISANSGKLLKAEYILSSLIINKGATGSWRYADENDRVLVQSVCVQIRGEILQKLGLWYEAAELIWASIVGFSELPIPDKKGIAKSLGDLADIFISMNEDDYQRFKSSNQVCLSILEEYDHRLLSAAEACKLGATFSLYNPLFVLTNVNIRGTCLLSYSLSNKCTKEKRSHYLSAAKEAFEIGLLTKKKGDLVPSKQELHSLVKSAYSLANVHKWLQGDSARDKEVSLLCKEAMEKLAKYSELKDKQDKGNLAKDIMTQVDTIKELLKVEAFPNSDDRSYVPDSYRDCAKKTILNGKVRFIDILTRFSHHHKSVCDIFETSCRKQDSREVMSGACVTSLKTVDTVSTIEDISSPTNSVPSSQHHKNRRERFARSNALKDSVGDEQQPSLNRAYNSQVSLTGSLKSWSKVSNSSSSWESFNFNNEAGEIKDSITDQTKMHSRSTEAFDALEENDPRVSNDSDDDMSFEHLSLQEEDGSQINPQDAQNDSHVTKDSVPTDVLDTTVYGSTDQNQHTNVSLCELVDPNAETECTTDVTTQPTAVSQNENSMMTNLVGKMLSLGIDPEGETIDTTDDIPFGNCEPSTTSASNQNKIKLQQSASGSKGRDYDVDIGEKLDEFSSLKQQWSVDSSSSRHFLQQQKSTGSLNSASSVVNADYVCESTEEEVDKLKLSFSSSHGSSYWTKSAQFSSSLSDSNSFLNSSGSSFVFLNLNNSKEIHPLPTLKSVEYENLISGVNNDWLLQKLEGTEKITSIPLNNVYNALLLKFSKKSELWTAQETYVYFGDYVKVSKQGQQRNAFWIHCLHQDETLGRYVGKEYKKPRSILYHFSDVERQMTAQYYVTEFNKRLYEMNIPTQLFYIPSYVLLILEDHTIKGCISVEPYVLGDFVKLSNNKEVVKTQYEATKYGLALGHFAYEFSGCSDIVVDLQGWVTGSAKGEALIYLTDPQIHSIKDSSADSDSNREATCTNFGKRGIKYFFSKQHTKCNEICHSLSLTRPILSDL</sequence>
<feature type="compositionally biased region" description="Polar residues" evidence="4">
    <location>
        <begin position="501"/>
        <end position="512"/>
    </location>
</feature>
<keyword evidence="7" id="KW-1185">Reference proteome</keyword>
<dbReference type="OrthoDB" id="301415at2759"/>
<protein>
    <submittedName>
        <fullName evidence="6">Alpha kinase 1</fullName>
    </submittedName>
</protein>
<evidence type="ECO:0000256" key="2">
    <source>
        <dbReference type="ARBA" id="ARBA00022679"/>
    </source>
</evidence>
<keyword evidence="2" id="KW-0808">Transferase</keyword>
<dbReference type="InterPro" id="IPR004166">
    <property type="entry name" value="a-kinase_dom"/>
</dbReference>
<dbReference type="Proteomes" id="UP000694569">
    <property type="component" value="Unplaced"/>
</dbReference>
<reference evidence="6" key="1">
    <citation type="submission" date="2025-08" db="UniProtKB">
        <authorList>
            <consortium name="Ensembl"/>
        </authorList>
    </citation>
    <scope>IDENTIFICATION</scope>
</reference>
<dbReference type="InterPro" id="IPR043529">
    <property type="entry name" value="ALPK1"/>
</dbReference>
<dbReference type="GO" id="GO:0005929">
    <property type="term" value="C:cilium"/>
    <property type="evidence" value="ECO:0007669"/>
    <property type="project" value="TreeGrafter"/>
</dbReference>
<feature type="region of interest" description="Disordered" evidence="4">
    <location>
        <begin position="581"/>
        <end position="646"/>
    </location>
</feature>
<dbReference type="PROSITE" id="PS51158">
    <property type="entry name" value="ALPHA_KINASE"/>
    <property type="match status" value="1"/>
</dbReference>
<accession>A0A8C5LYP3</accession>
<feature type="region of interest" description="Disordered" evidence="4">
    <location>
        <begin position="501"/>
        <end position="520"/>
    </location>
</feature>
<evidence type="ECO:0000256" key="4">
    <source>
        <dbReference type="SAM" id="MobiDB-lite"/>
    </source>
</evidence>
<dbReference type="CDD" id="cd16969">
    <property type="entry name" value="Alpha_kinase_ALPK1"/>
    <property type="match status" value="1"/>
</dbReference>
<dbReference type="Gene3D" id="3.20.200.10">
    <property type="entry name" value="MHCK/EF2 kinase"/>
    <property type="match status" value="1"/>
</dbReference>
<evidence type="ECO:0000256" key="1">
    <source>
        <dbReference type="ARBA" id="ARBA00022527"/>
    </source>
</evidence>
<organism evidence="6 7">
    <name type="scientific">Leptobrachium leishanense</name>
    <name type="common">Leishan spiny toad</name>
    <dbReference type="NCBI Taxonomy" id="445787"/>
    <lineage>
        <taxon>Eukaryota</taxon>
        <taxon>Metazoa</taxon>
        <taxon>Chordata</taxon>
        <taxon>Craniata</taxon>
        <taxon>Vertebrata</taxon>
        <taxon>Euteleostomi</taxon>
        <taxon>Amphibia</taxon>
        <taxon>Batrachia</taxon>
        <taxon>Anura</taxon>
        <taxon>Pelobatoidea</taxon>
        <taxon>Megophryidae</taxon>
        <taxon>Leptobrachium</taxon>
    </lineage>
</organism>
<evidence type="ECO:0000259" key="5">
    <source>
        <dbReference type="PROSITE" id="PS51158"/>
    </source>
</evidence>
<keyword evidence="3" id="KW-0418">Kinase</keyword>
<dbReference type="GO" id="GO:0004674">
    <property type="term" value="F:protein serine/threonine kinase activity"/>
    <property type="evidence" value="ECO:0007669"/>
    <property type="project" value="UniProtKB-KW"/>
</dbReference>
<dbReference type="Ensembl" id="ENSLLET00000006505.1">
    <property type="protein sequence ID" value="ENSLLEP00000006243.1"/>
    <property type="gene ID" value="ENSLLEG00000003941.1"/>
</dbReference>
<evidence type="ECO:0000313" key="6">
    <source>
        <dbReference type="Ensembl" id="ENSLLEP00000006243.1"/>
    </source>
</evidence>